<evidence type="ECO:0000313" key="3">
    <source>
        <dbReference type="Proteomes" id="UP001148838"/>
    </source>
</evidence>
<evidence type="ECO:0000313" key="2">
    <source>
        <dbReference type="EMBL" id="KAJ4440219.1"/>
    </source>
</evidence>
<dbReference type="EMBL" id="JAJSOF020000017">
    <property type="protein sequence ID" value="KAJ4440219.1"/>
    <property type="molecule type" value="Genomic_DNA"/>
</dbReference>
<protein>
    <submittedName>
        <fullName evidence="2">Uncharacterized protein</fullName>
    </submittedName>
</protein>
<feature type="compositionally biased region" description="Basic and acidic residues" evidence="1">
    <location>
        <begin position="8"/>
        <end position="28"/>
    </location>
</feature>
<name>A0ABQ8T175_PERAM</name>
<reference evidence="2 3" key="1">
    <citation type="journal article" date="2022" name="Allergy">
        <title>Genome assembly and annotation of Periplaneta americana reveal a comprehensive cockroach allergen profile.</title>
        <authorList>
            <person name="Wang L."/>
            <person name="Xiong Q."/>
            <person name="Saelim N."/>
            <person name="Wang L."/>
            <person name="Nong W."/>
            <person name="Wan A.T."/>
            <person name="Shi M."/>
            <person name="Liu X."/>
            <person name="Cao Q."/>
            <person name="Hui J.H.L."/>
            <person name="Sookrung N."/>
            <person name="Leung T.F."/>
            <person name="Tungtrongchitr A."/>
            <person name="Tsui S.K.W."/>
        </authorList>
    </citation>
    <scope>NUCLEOTIDE SEQUENCE [LARGE SCALE GENOMIC DNA]</scope>
    <source>
        <strain evidence="2">PWHHKU_190912</strain>
    </source>
</reference>
<feature type="region of interest" description="Disordered" evidence="1">
    <location>
        <begin position="1"/>
        <end position="28"/>
    </location>
</feature>
<comment type="caution">
    <text evidence="2">The sequence shown here is derived from an EMBL/GenBank/DDBJ whole genome shotgun (WGS) entry which is preliminary data.</text>
</comment>
<dbReference type="Proteomes" id="UP001148838">
    <property type="component" value="Unassembled WGS sequence"/>
</dbReference>
<evidence type="ECO:0000256" key="1">
    <source>
        <dbReference type="SAM" id="MobiDB-lite"/>
    </source>
</evidence>
<proteinExistence type="predicted"/>
<keyword evidence="3" id="KW-1185">Reference proteome</keyword>
<gene>
    <name evidence="2" type="ORF">ANN_08358</name>
</gene>
<organism evidence="2 3">
    <name type="scientific">Periplaneta americana</name>
    <name type="common">American cockroach</name>
    <name type="synonym">Blatta americana</name>
    <dbReference type="NCBI Taxonomy" id="6978"/>
    <lineage>
        <taxon>Eukaryota</taxon>
        <taxon>Metazoa</taxon>
        <taxon>Ecdysozoa</taxon>
        <taxon>Arthropoda</taxon>
        <taxon>Hexapoda</taxon>
        <taxon>Insecta</taxon>
        <taxon>Pterygota</taxon>
        <taxon>Neoptera</taxon>
        <taxon>Polyneoptera</taxon>
        <taxon>Dictyoptera</taxon>
        <taxon>Blattodea</taxon>
        <taxon>Blattoidea</taxon>
        <taxon>Blattidae</taxon>
        <taxon>Blattinae</taxon>
        <taxon>Periplaneta</taxon>
    </lineage>
</organism>
<sequence>MECEENEWNTRRTSEIQEEHGKYEENEVNARKTGEYKKNEIQLERVEYKTNGMRGIRETSEIQLKIRKTRYLQEQKQYRNMALLSDPSLLLGTDVCRSVYRQIGDVARMGESRNAYRVLVRRPEEKRPLGRPRRRWEDNIKMDLREVVYDDRDWINLAQDRDRWRAYLVKIVALNIFVYKVYYFLPESHKQQQQQQQQQQQELHHLP</sequence>
<accession>A0ABQ8T175</accession>